<dbReference type="PATRIC" id="fig|1382798.3.peg.3066"/>
<dbReference type="SMART" id="SM00388">
    <property type="entry name" value="HisKA"/>
    <property type="match status" value="1"/>
</dbReference>
<dbReference type="PROSITE" id="PS50109">
    <property type="entry name" value="HIS_KIN"/>
    <property type="match status" value="1"/>
</dbReference>
<proteinExistence type="predicted"/>
<dbReference type="InterPro" id="IPR003594">
    <property type="entry name" value="HATPase_dom"/>
</dbReference>
<dbReference type="STRING" id="1382798.PK35_08590"/>
<dbReference type="InterPro" id="IPR003018">
    <property type="entry name" value="GAF"/>
</dbReference>
<dbReference type="InterPro" id="IPR036097">
    <property type="entry name" value="HisK_dim/P_sf"/>
</dbReference>
<evidence type="ECO:0000256" key="1">
    <source>
        <dbReference type="ARBA" id="ARBA00000085"/>
    </source>
</evidence>
<dbReference type="AlphaFoldDB" id="A0A0D7W1L2"/>
<dbReference type="InterPro" id="IPR003661">
    <property type="entry name" value="HisK_dim/P_dom"/>
</dbReference>
<evidence type="ECO:0000313" key="5">
    <source>
        <dbReference type="EMBL" id="KJD33015.1"/>
    </source>
</evidence>
<dbReference type="GO" id="GO:0000155">
    <property type="term" value="F:phosphorelay sensor kinase activity"/>
    <property type="evidence" value="ECO:0007669"/>
    <property type="project" value="InterPro"/>
</dbReference>
<organism evidence="5 6">
    <name type="scientific">Neotamlana nanhaiensis</name>
    <dbReference type="NCBI Taxonomy" id="1382798"/>
    <lineage>
        <taxon>Bacteria</taxon>
        <taxon>Pseudomonadati</taxon>
        <taxon>Bacteroidota</taxon>
        <taxon>Flavobacteriia</taxon>
        <taxon>Flavobacteriales</taxon>
        <taxon>Flavobacteriaceae</taxon>
        <taxon>Neotamlana</taxon>
    </lineage>
</organism>
<feature type="domain" description="Histidine kinase" evidence="4">
    <location>
        <begin position="187"/>
        <end position="398"/>
    </location>
</feature>
<name>A0A0D7W1L2_9FLAO</name>
<dbReference type="InterPro" id="IPR004358">
    <property type="entry name" value="Sig_transdc_His_kin-like_C"/>
</dbReference>
<accession>A0A0D7W1L2</accession>
<dbReference type="PANTHER" id="PTHR43102:SF2">
    <property type="entry name" value="GAF DOMAIN-CONTAINING PROTEIN"/>
    <property type="match status" value="1"/>
</dbReference>
<dbReference type="SUPFAM" id="SSF55781">
    <property type="entry name" value="GAF domain-like"/>
    <property type="match status" value="1"/>
</dbReference>
<evidence type="ECO:0000256" key="2">
    <source>
        <dbReference type="ARBA" id="ARBA00012438"/>
    </source>
</evidence>
<protein>
    <recommendedName>
        <fullName evidence="2">histidine kinase</fullName>
        <ecNumber evidence="2">2.7.13.3</ecNumber>
    </recommendedName>
</protein>
<dbReference type="SUPFAM" id="SSF47384">
    <property type="entry name" value="Homodimeric domain of signal transducing histidine kinase"/>
    <property type="match status" value="1"/>
</dbReference>
<dbReference type="InterPro" id="IPR005467">
    <property type="entry name" value="His_kinase_dom"/>
</dbReference>
<comment type="caution">
    <text evidence="5">The sequence shown here is derived from an EMBL/GenBank/DDBJ whole genome shotgun (WGS) entry which is preliminary data.</text>
</comment>
<dbReference type="Gene3D" id="3.30.450.40">
    <property type="match status" value="1"/>
</dbReference>
<dbReference type="PRINTS" id="PR00344">
    <property type="entry name" value="BCTRLSENSOR"/>
</dbReference>
<keyword evidence="6" id="KW-1185">Reference proteome</keyword>
<reference evidence="5 6" key="1">
    <citation type="journal article" date="2015" name="Antonie Van Leeuwenhoek">
        <title>Tamlana nanhaiensis sp. nov., isolated from surface seawater collected from the South China Sea.</title>
        <authorList>
            <person name="Liu X."/>
            <person name="Lai Q."/>
            <person name="Du Y."/>
            <person name="Li G."/>
            <person name="Sun F."/>
            <person name="Shao Z."/>
        </authorList>
    </citation>
    <scope>NUCLEOTIDE SEQUENCE [LARGE SCALE GENOMIC DNA]</scope>
    <source>
        <strain evidence="5 6">FHC16</strain>
    </source>
</reference>
<dbReference type="InterPro" id="IPR029016">
    <property type="entry name" value="GAF-like_dom_sf"/>
</dbReference>
<dbReference type="CDD" id="cd00082">
    <property type="entry name" value="HisKA"/>
    <property type="match status" value="1"/>
</dbReference>
<dbReference type="RefSeq" id="WP_044626291.1">
    <property type="nucleotide sequence ID" value="NZ_JTDV01000005.1"/>
</dbReference>
<dbReference type="SUPFAM" id="SSF55874">
    <property type="entry name" value="ATPase domain of HSP90 chaperone/DNA topoisomerase II/histidine kinase"/>
    <property type="match status" value="1"/>
</dbReference>
<dbReference type="OrthoDB" id="9811889at2"/>
<dbReference type="Pfam" id="PF01590">
    <property type="entry name" value="GAF"/>
    <property type="match status" value="1"/>
</dbReference>
<evidence type="ECO:0000256" key="3">
    <source>
        <dbReference type="ARBA" id="ARBA00022553"/>
    </source>
</evidence>
<dbReference type="SMART" id="SM00387">
    <property type="entry name" value="HATPase_c"/>
    <property type="match status" value="1"/>
</dbReference>
<dbReference type="SMART" id="SM00065">
    <property type="entry name" value="GAF"/>
    <property type="match status" value="1"/>
</dbReference>
<dbReference type="InterPro" id="IPR036890">
    <property type="entry name" value="HATPase_C_sf"/>
</dbReference>
<dbReference type="Pfam" id="PF00512">
    <property type="entry name" value="HisKA"/>
    <property type="match status" value="1"/>
</dbReference>
<evidence type="ECO:0000313" key="6">
    <source>
        <dbReference type="Proteomes" id="UP000032361"/>
    </source>
</evidence>
<dbReference type="Pfam" id="PF02518">
    <property type="entry name" value="HATPase_c"/>
    <property type="match status" value="1"/>
</dbReference>
<gene>
    <name evidence="5" type="ORF">PK35_08590</name>
</gene>
<dbReference type="EMBL" id="JTDV01000005">
    <property type="protein sequence ID" value="KJD33015.1"/>
    <property type="molecule type" value="Genomic_DNA"/>
</dbReference>
<comment type="catalytic activity">
    <reaction evidence="1">
        <text>ATP + protein L-histidine = ADP + protein N-phospho-L-histidine.</text>
        <dbReference type="EC" id="2.7.13.3"/>
    </reaction>
</comment>
<dbReference type="Proteomes" id="UP000032361">
    <property type="component" value="Unassembled WGS sequence"/>
</dbReference>
<keyword evidence="3" id="KW-0597">Phosphoprotein</keyword>
<sequence>MIKPSIPSNEPQRIEAVRNYNLLDTLPEPDFDNITSLTASICDVPISIITLLDTERNYLKSHHGLTFNESPRNISFCGHAILDNNPIFIVEDATKDERFFDNPIITENNVKFYAGVPLINPNGYALGTLCIYDVEPRKLSEKQKEALIILAKQVVNLFELRLKNKVLNETLESLEERHNTLKTFANKVSHDLKSPLANITSLSHLFKSELIETYPEINLEYLNFIEESADTLRAYIDGILKHYKSESLLEKDKKETKLADVYQSIKTILSLNENNFKLLHNGTLKNVNTYVLEQILLNLVDNGFKYNFKEKPVVSIDYEENETHHIFYVKDNGKGIDQNKQEALFDLFNTAHEADKHGNKGTGIGLFTVKSLITKLNGTIEVSSIINEGTTFKFSILK</sequence>
<dbReference type="PANTHER" id="PTHR43102">
    <property type="entry name" value="SLR1143 PROTEIN"/>
    <property type="match status" value="1"/>
</dbReference>
<dbReference type="Gene3D" id="1.10.287.130">
    <property type="match status" value="1"/>
</dbReference>
<evidence type="ECO:0000259" key="4">
    <source>
        <dbReference type="PROSITE" id="PS50109"/>
    </source>
</evidence>
<dbReference type="EC" id="2.7.13.3" evidence="2"/>
<dbReference type="Gene3D" id="3.30.565.10">
    <property type="entry name" value="Histidine kinase-like ATPase, C-terminal domain"/>
    <property type="match status" value="1"/>
</dbReference>